<evidence type="ECO:0000313" key="2">
    <source>
        <dbReference type="EMBL" id="GAI54869.1"/>
    </source>
</evidence>
<organism evidence="2">
    <name type="scientific">marine sediment metagenome</name>
    <dbReference type="NCBI Taxonomy" id="412755"/>
    <lineage>
        <taxon>unclassified sequences</taxon>
        <taxon>metagenomes</taxon>
        <taxon>ecological metagenomes</taxon>
    </lineage>
</organism>
<accession>X1RGZ7</accession>
<dbReference type="AlphaFoldDB" id="X1RGZ7"/>
<sequence>MRKYLSLFLLIAVLIPLTAEAITVKIENPLAAKNFWDLIDKLIDFIFYLAIAVAPIMFIA</sequence>
<feature type="non-terminal residue" evidence="2">
    <location>
        <position position="60"/>
    </location>
</feature>
<reference evidence="2" key="1">
    <citation type="journal article" date="2014" name="Front. Microbiol.">
        <title>High frequency of phylogenetically diverse reductive dehalogenase-homologous genes in deep subseafloor sedimentary metagenomes.</title>
        <authorList>
            <person name="Kawai M."/>
            <person name="Futagami T."/>
            <person name="Toyoda A."/>
            <person name="Takaki Y."/>
            <person name="Nishi S."/>
            <person name="Hori S."/>
            <person name="Arai W."/>
            <person name="Tsubouchi T."/>
            <person name="Morono Y."/>
            <person name="Uchiyama I."/>
            <person name="Ito T."/>
            <person name="Fujiyama A."/>
            <person name="Inagaki F."/>
            <person name="Takami H."/>
        </authorList>
    </citation>
    <scope>NUCLEOTIDE SEQUENCE</scope>
    <source>
        <strain evidence="2">Expedition CK06-06</strain>
    </source>
</reference>
<keyword evidence="1" id="KW-0472">Membrane</keyword>
<evidence type="ECO:0000256" key="1">
    <source>
        <dbReference type="SAM" id="Phobius"/>
    </source>
</evidence>
<proteinExistence type="predicted"/>
<comment type="caution">
    <text evidence="2">The sequence shown here is derived from an EMBL/GenBank/DDBJ whole genome shotgun (WGS) entry which is preliminary data.</text>
</comment>
<dbReference type="EMBL" id="BARV01041878">
    <property type="protein sequence ID" value="GAI54869.1"/>
    <property type="molecule type" value="Genomic_DNA"/>
</dbReference>
<keyword evidence="1" id="KW-0812">Transmembrane</keyword>
<gene>
    <name evidence="2" type="ORF">S06H3_63205</name>
</gene>
<feature type="transmembrane region" description="Helical" evidence="1">
    <location>
        <begin position="43"/>
        <end position="59"/>
    </location>
</feature>
<protein>
    <submittedName>
        <fullName evidence="2">Uncharacterized protein</fullName>
    </submittedName>
</protein>
<keyword evidence="1" id="KW-1133">Transmembrane helix</keyword>
<name>X1RGZ7_9ZZZZ</name>